<dbReference type="RefSeq" id="WP_190948579.1">
    <property type="nucleotide sequence ID" value="NZ_JACJTC010000003.1"/>
</dbReference>
<protein>
    <submittedName>
        <fullName evidence="1">Uncharacterized protein</fullName>
    </submittedName>
</protein>
<organism evidence="1 2">
    <name type="scientific">Nostoc punctiforme FACHB-252</name>
    <dbReference type="NCBI Taxonomy" id="1357509"/>
    <lineage>
        <taxon>Bacteria</taxon>
        <taxon>Bacillati</taxon>
        <taxon>Cyanobacteriota</taxon>
        <taxon>Cyanophyceae</taxon>
        <taxon>Nostocales</taxon>
        <taxon>Nostocaceae</taxon>
        <taxon>Nostoc</taxon>
    </lineage>
</organism>
<reference evidence="1 2" key="1">
    <citation type="journal article" date="2020" name="ISME J.">
        <title>Comparative genomics reveals insights into cyanobacterial evolution and habitat adaptation.</title>
        <authorList>
            <person name="Chen M.Y."/>
            <person name="Teng W.K."/>
            <person name="Zhao L."/>
            <person name="Hu C.X."/>
            <person name="Zhou Y.K."/>
            <person name="Han B.P."/>
            <person name="Song L.R."/>
            <person name="Shu W.S."/>
        </authorList>
    </citation>
    <scope>NUCLEOTIDE SEQUENCE [LARGE SCALE GENOMIC DNA]</scope>
    <source>
        <strain evidence="1 2">FACHB-252</strain>
    </source>
</reference>
<proteinExistence type="predicted"/>
<accession>A0ABR8H5U2</accession>
<dbReference type="Proteomes" id="UP000606396">
    <property type="component" value="Unassembled WGS sequence"/>
</dbReference>
<sequence>MTASQTLIFALGFRVIPSLTSFVQDKTSIVVLFDLNNLVSAIAFLQAVAIVNTQF</sequence>
<gene>
    <name evidence="1" type="ORF">H6G94_05075</name>
</gene>
<name>A0ABR8H5U2_NOSPU</name>
<comment type="caution">
    <text evidence="1">The sequence shown here is derived from an EMBL/GenBank/DDBJ whole genome shotgun (WGS) entry which is preliminary data.</text>
</comment>
<evidence type="ECO:0000313" key="2">
    <source>
        <dbReference type="Proteomes" id="UP000606396"/>
    </source>
</evidence>
<evidence type="ECO:0000313" key="1">
    <source>
        <dbReference type="EMBL" id="MBD2610651.1"/>
    </source>
</evidence>
<keyword evidence="2" id="KW-1185">Reference proteome</keyword>
<dbReference type="EMBL" id="JACJTC010000003">
    <property type="protein sequence ID" value="MBD2610651.1"/>
    <property type="molecule type" value="Genomic_DNA"/>
</dbReference>